<dbReference type="InterPro" id="IPR011437">
    <property type="entry name" value="DUF1540"/>
</dbReference>
<accession>A0A2T3G4U8</accession>
<evidence type="ECO:0000259" key="1">
    <source>
        <dbReference type="Pfam" id="PF07561"/>
    </source>
</evidence>
<sequence length="50" mass="5534">MAKDVRCSVTTCAYHDSNNKCLANEIKVSKCNCSSPCDEQETECGTFKLK</sequence>
<dbReference type="Proteomes" id="UP001197827">
    <property type="component" value="Unassembled WGS sequence"/>
</dbReference>
<reference evidence="4" key="5">
    <citation type="submission" date="2022-06" db="EMBL/GenBank/DDBJ databases">
        <title>Isolation of gut microbiota from human fecal samples.</title>
        <authorList>
            <person name="Pamer E.G."/>
            <person name="Barat B."/>
            <person name="Waligurski E."/>
            <person name="Medina S."/>
            <person name="Paddock L."/>
            <person name="Mostad J."/>
        </authorList>
    </citation>
    <scope>NUCLEOTIDE SEQUENCE</scope>
    <source>
        <strain evidence="4">DFI.6.24</strain>
    </source>
</reference>
<dbReference type="GeneID" id="70579972"/>
<reference evidence="2" key="2">
    <citation type="journal article" date="2020" name="Microbiol. Resour. Announc.">
        <title>Complete Genome Sequence of Faecalibacillus intestinalis JCM 34082, Isolated from Feces from a Healthy Japanese Female.</title>
        <authorList>
            <person name="Sakamoto M."/>
            <person name="Ikeyama N."/>
            <person name="Toyoda A."/>
            <person name="Murakami T."/>
            <person name="Mori H."/>
            <person name="Ohkuma M."/>
        </authorList>
    </citation>
    <scope>NUCLEOTIDE SEQUENCE</scope>
    <source>
        <strain evidence="2">14EGH31</strain>
    </source>
</reference>
<feature type="domain" description="DUF1540" evidence="1">
    <location>
        <begin position="5"/>
        <end position="47"/>
    </location>
</feature>
<evidence type="ECO:0000313" key="3">
    <source>
        <dbReference type="EMBL" id="MCB8561059.1"/>
    </source>
</evidence>
<dbReference type="EMBL" id="JAJDKQ010000004">
    <property type="protein sequence ID" value="MCB8561059.1"/>
    <property type="molecule type" value="Genomic_DNA"/>
</dbReference>
<gene>
    <name evidence="5" type="ORF">C7U54_04515</name>
    <name evidence="2" type="ORF">Fi14EGH31_15410</name>
    <name evidence="3" type="ORF">LJD74_03405</name>
    <name evidence="4" type="ORF">NE542_01290</name>
</gene>
<dbReference type="AlphaFoldDB" id="A0A2T3G4U8"/>
<protein>
    <submittedName>
        <fullName evidence="5">DUF1540 domain-containing protein</fullName>
    </submittedName>
</protein>
<organism evidence="5 6">
    <name type="scientific">Faecalibacillus intestinalis</name>
    <dbReference type="NCBI Taxonomy" id="1982626"/>
    <lineage>
        <taxon>Bacteria</taxon>
        <taxon>Bacillati</taxon>
        <taxon>Bacillota</taxon>
        <taxon>Erysipelotrichia</taxon>
        <taxon>Erysipelotrichales</taxon>
        <taxon>Coprobacillaceae</taxon>
        <taxon>Faecalibacillus</taxon>
    </lineage>
</organism>
<dbReference type="RefSeq" id="WP_022001540.1">
    <property type="nucleotide sequence ID" value="NZ_AP024085.1"/>
</dbReference>
<dbReference type="Pfam" id="PF07561">
    <property type="entry name" value="DUF1540"/>
    <property type="match status" value="1"/>
</dbReference>
<evidence type="ECO:0000313" key="6">
    <source>
        <dbReference type="Proteomes" id="UP000240974"/>
    </source>
</evidence>
<reference evidence="5 6" key="1">
    <citation type="journal article" date="2019" name="Int. J. Syst. Evol. Microbiol.">
        <title>Faecalibacillus intestinalis gen. nov., sp. nov. and Faecalibacillus faecis sp. nov., isolated from human faeces.</title>
        <authorList>
            <person name="Seo B."/>
            <person name="Jeon K."/>
            <person name="Baek I."/>
            <person name="Lee Y.M."/>
            <person name="Baek K."/>
            <person name="Ko G."/>
        </authorList>
    </citation>
    <scope>NUCLEOTIDE SEQUENCE [LARGE SCALE GENOMIC DNA]</scope>
    <source>
        <strain evidence="5 6">SNUG30099</strain>
    </source>
</reference>
<reference evidence="3" key="4">
    <citation type="submission" date="2021-10" db="EMBL/GenBank/DDBJ databases">
        <title>Collection of gut derived symbiotic bacterial strains cultured from healthy donors.</title>
        <authorList>
            <person name="Lin H."/>
            <person name="Littmann E."/>
            <person name="Kohout C."/>
            <person name="Pamer E.G."/>
        </authorList>
    </citation>
    <scope>NUCLEOTIDE SEQUENCE</scope>
    <source>
        <strain evidence="3">DFI.5.2</strain>
    </source>
</reference>
<reference evidence="7" key="3">
    <citation type="submission" date="2020-09" db="EMBL/GenBank/DDBJ databases">
        <title>Complete genome sequencing of Faecalibacillus intestinalis strain 14EGH31.</title>
        <authorList>
            <person name="Sakamoto M."/>
            <person name="Murakami T."/>
            <person name="Mori H."/>
        </authorList>
    </citation>
    <scope>NUCLEOTIDE SEQUENCE [LARGE SCALE GENOMIC DNA]</scope>
    <source>
        <strain evidence="7">14EGH31</strain>
    </source>
</reference>
<dbReference type="EMBL" id="PYLQ01000004">
    <property type="protein sequence ID" value="PST42538.1"/>
    <property type="molecule type" value="Genomic_DNA"/>
</dbReference>
<dbReference type="EMBL" id="AP024085">
    <property type="protein sequence ID" value="BCL57829.1"/>
    <property type="molecule type" value="Genomic_DNA"/>
</dbReference>
<dbReference type="Proteomes" id="UP001204814">
    <property type="component" value="Unassembled WGS sequence"/>
</dbReference>
<keyword evidence="6" id="KW-1185">Reference proteome</keyword>
<dbReference type="KEGG" id="fit:Fi14EGH31_15410"/>
<name>A0A2T3G4U8_9FIRM</name>
<evidence type="ECO:0000313" key="2">
    <source>
        <dbReference type="EMBL" id="BCL57829.1"/>
    </source>
</evidence>
<evidence type="ECO:0000313" key="4">
    <source>
        <dbReference type="EMBL" id="MCQ5060478.1"/>
    </source>
</evidence>
<dbReference type="Proteomes" id="UP000240974">
    <property type="component" value="Unassembled WGS sequence"/>
</dbReference>
<dbReference type="Proteomes" id="UP000593842">
    <property type="component" value="Chromosome"/>
</dbReference>
<evidence type="ECO:0000313" key="5">
    <source>
        <dbReference type="EMBL" id="PST42538.1"/>
    </source>
</evidence>
<evidence type="ECO:0000313" key="7">
    <source>
        <dbReference type="Proteomes" id="UP000593842"/>
    </source>
</evidence>
<proteinExistence type="predicted"/>
<dbReference type="EMBL" id="JANGBO010000001">
    <property type="protein sequence ID" value="MCQ5060478.1"/>
    <property type="molecule type" value="Genomic_DNA"/>
</dbReference>